<dbReference type="Pfam" id="PF00563">
    <property type="entry name" value="EAL"/>
    <property type="match status" value="1"/>
</dbReference>
<evidence type="ECO:0000313" key="8">
    <source>
        <dbReference type="Proteomes" id="UP000323671"/>
    </source>
</evidence>
<evidence type="ECO:0000259" key="6">
    <source>
        <dbReference type="PROSITE" id="PS50887"/>
    </source>
</evidence>
<dbReference type="CDD" id="cd00130">
    <property type="entry name" value="PAS"/>
    <property type="match status" value="1"/>
</dbReference>
<dbReference type="PROSITE" id="PS50883">
    <property type="entry name" value="EAL"/>
    <property type="match status" value="1"/>
</dbReference>
<dbReference type="InterPro" id="IPR000700">
    <property type="entry name" value="PAS-assoc_C"/>
</dbReference>
<dbReference type="Proteomes" id="UP000323671">
    <property type="component" value="Chromosome"/>
</dbReference>
<reference evidence="7 8" key="1">
    <citation type="submission" date="2017-07" db="EMBL/GenBank/DDBJ databases">
        <title>Complete genome sequence of Oryzomicrobium terrae TPP412.</title>
        <authorList>
            <person name="Chiu L.-W."/>
            <person name="Lo K.-J."/>
            <person name="Tsai Y.-M."/>
            <person name="Lin S.-S."/>
            <person name="Kuo C.-H."/>
            <person name="Liu C.-T."/>
        </authorList>
    </citation>
    <scope>NUCLEOTIDE SEQUENCE [LARGE SCALE GENOMIC DNA]</scope>
    <source>
        <strain evidence="7 8">TPP412</strain>
    </source>
</reference>
<dbReference type="PANTHER" id="PTHR44757:SF2">
    <property type="entry name" value="BIOFILM ARCHITECTURE MAINTENANCE PROTEIN MBAA"/>
    <property type="match status" value="1"/>
</dbReference>
<dbReference type="InterPro" id="IPR001633">
    <property type="entry name" value="EAL_dom"/>
</dbReference>
<dbReference type="EMBL" id="CP022579">
    <property type="protein sequence ID" value="QEL65756.1"/>
    <property type="molecule type" value="Genomic_DNA"/>
</dbReference>
<organism evidence="7 8">
    <name type="scientific">Oryzomicrobium terrae</name>
    <dbReference type="NCBI Taxonomy" id="1735038"/>
    <lineage>
        <taxon>Bacteria</taxon>
        <taxon>Pseudomonadati</taxon>
        <taxon>Pseudomonadota</taxon>
        <taxon>Betaproteobacteria</taxon>
        <taxon>Rhodocyclales</taxon>
        <taxon>Rhodocyclaceae</taxon>
        <taxon>Oryzomicrobium</taxon>
    </lineage>
</organism>
<dbReference type="InterPro" id="IPR013656">
    <property type="entry name" value="PAS_4"/>
</dbReference>
<dbReference type="NCBIfam" id="TIGR00254">
    <property type="entry name" value="GGDEF"/>
    <property type="match status" value="1"/>
</dbReference>
<dbReference type="Pfam" id="PF00990">
    <property type="entry name" value="GGDEF"/>
    <property type="match status" value="1"/>
</dbReference>
<keyword evidence="2" id="KW-1133">Transmembrane helix</keyword>
<dbReference type="SMART" id="SM00052">
    <property type="entry name" value="EAL"/>
    <property type="match status" value="1"/>
</dbReference>
<dbReference type="Pfam" id="PF08448">
    <property type="entry name" value="PAS_4"/>
    <property type="match status" value="1"/>
</dbReference>
<dbReference type="InterPro" id="IPR000160">
    <property type="entry name" value="GGDEF_dom"/>
</dbReference>
<dbReference type="InterPro" id="IPR029787">
    <property type="entry name" value="Nucleotide_cyclase"/>
</dbReference>
<sequence>MPTETHSTTARAGIDRTRPLNAHSGFETKVLTGFIAAVLVVVALAAATWKLAQDATEETHKVGHTHEVLNNLAQAKAQTLQVELSTQNFRISGNAHHLPERDAAMAARETILSRIKALTADNPYQQEHWEQLRAVIDQRIAISREVQRLRATLGAEAANAYVASAPLQETRERTHRLMREMEDEENRLLASRSAEQQRSRQFLAIASPIAALSLALLLVATYFLIRRQLRETEVSQNALAGSEERLAITLHSIGDGVLATDAEGRITQLNPVAERLTGWTSAEAQGQPVDAVFRIIHETTRAPALVPVTKVLETGQIQELANHTALIARDGREHPIADSAAPIRDAAGQIRGVVLVFRDVSTERQAQRLIVEQNEALEQRVRERTEQLRESEEHLRSVIGSVPALIAFVDAQQRYVYVNDQYRTRFAPERHDITGCTVRDILGEERYAIAAPLIAGVLAGHAQSYDWQPFPDVWQVVSYMPRRDAQGMVSGYYVLGVDITERKAAEAKIQTLNASLAQHLQDLEHASRALRTLSAGNRTMLRATDEQELLDSMCQAIVTTGGYDTAIVWYRCDDATHSLQPMAEHGYPGGLTALRRLPTTWAENQRGRGAVATAIRTGQTSVAADIHHNPDYQPWTTSLSDYASVIACPLEVGGKTIGALAIYDGEPNTFGPDESALLTESGDDLAFGIATLRARAEQQKNREAMFRLTHFDPLTGLPNATRFTEAITAALDASHAPPEPFAVLQTNVERLSQINDALGFSHGDQLLREFGMRLHSAMPASATVARLRGDEFAILLPASDEAVGMEAVRRLEMTIARPFRIADIALDVTAKIGIALFPQHGTTPHDLYRHMDIAVHQAKEKGLRHVMFNPAQTPDQARRLTIASELRRAIDGGDLRLYLQPKVDMVTGRVCGSEGLVRWQHATRGLIYPGEFIDLAESTGLIKPLTEWVIEAALSLNRGWAREGRALPIAVNLSARNLHDDELLTKIRQLHKALDVAPGLLEVELTESTVMEDAGFALQVLHDLRDDGIPLYIDDFGTGYSSLRYLQKLPVDYIKIDQSFVRHMSTHKDAALIVRSTIDLIHDLGRKAVAEGIETQQDWDQLALLGCDMAQGYLIAKPMPAEEFPAWVERFRPPETSGGPPS</sequence>
<protein>
    <submittedName>
        <fullName evidence="7">Diguanylate cyclase/phosphodiesterase with PAS/PAC sensor</fullName>
    </submittedName>
</protein>
<dbReference type="InterPro" id="IPR003018">
    <property type="entry name" value="GAF"/>
</dbReference>
<dbReference type="SMART" id="SM00091">
    <property type="entry name" value="PAS"/>
    <property type="match status" value="2"/>
</dbReference>
<feature type="transmembrane region" description="Helical" evidence="2">
    <location>
        <begin position="30"/>
        <end position="52"/>
    </location>
</feature>
<dbReference type="Pfam" id="PF13185">
    <property type="entry name" value="GAF_2"/>
    <property type="match status" value="1"/>
</dbReference>
<dbReference type="InterPro" id="IPR035919">
    <property type="entry name" value="EAL_sf"/>
</dbReference>
<evidence type="ECO:0000256" key="2">
    <source>
        <dbReference type="SAM" id="Phobius"/>
    </source>
</evidence>
<evidence type="ECO:0000259" key="4">
    <source>
        <dbReference type="PROSITE" id="PS50113"/>
    </source>
</evidence>
<dbReference type="InterPro" id="IPR007891">
    <property type="entry name" value="CHASE3"/>
</dbReference>
<dbReference type="InterPro" id="IPR013767">
    <property type="entry name" value="PAS_fold"/>
</dbReference>
<accession>A0A5C1EA27</accession>
<dbReference type="InterPro" id="IPR029016">
    <property type="entry name" value="GAF-like_dom_sf"/>
</dbReference>
<dbReference type="SUPFAM" id="SSF55785">
    <property type="entry name" value="PYP-like sensor domain (PAS domain)"/>
    <property type="match status" value="2"/>
</dbReference>
<proteinExistence type="predicted"/>
<dbReference type="Gene3D" id="3.30.450.40">
    <property type="match status" value="1"/>
</dbReference>
<dbReference type="Gene3D" id="3.30.70.270">
    <property type="match status" value="1"/>
</dbReference>
<dbReference type="InterPro" id="IPR052155">
    <property type="entry name" value="Biofilm_reg_signaling"/>
</dbReference>
<evidence type="ECO:0000259" key="3">
    <source>
        <dbReference type="PROSITE" id="PS50112"/>
    </source>
</evidence>
<feature type="transmembrane region" description="Helical" evidence="2">
    <location>
        <begin position="202"/>
        <end position="225"/>
    </location>
</feature>
<dbReference type="PROSITE" id="PS50887">
    <property type="entry name" value="GGDEF"/>
    <property type="match status" value="1"/>
</dbReference>
<dbReference type="InterPro" id="IPR000014">
    <property type="entry name" value="PAS"/>
</dbReference>
<gene>
    <name evidence="7" type="ORF">OTERR_22800</name>
</gene>
<feature type="coiled-coil region" evidence="1">
    <location>
        <begin position="502"/>
        <end position="529"/>
    </location>
</feature>
<keyword evidence="2" id="KW-0812">Transmembrane</keyword>
<feature type="domain" description="PAC" evidence="4">
    <location>
        <begin position="458"/>
        <end position="511"/>
    </location>
</feature>
<dbReference type="PROSITE" id="PS50112">
    <property type="entry name" value="PAS"/>
    <property type="match status" value="1"/>
</dbReference>
<keyword evidence="1" id="KW-0175">Coiled coil</keyword>
<evidence type="ECO:0000313" key="7">
    <source>
        <dbReference type="EMBL" id="QEL65756.1"/>
    </source>
</evidence>
<dbReference type="Pfam" id="PF05227">
    <property type="entry name" value="CHASE3"/>
    <property type="match status" value="1"/>
</dbReference>
<keyword evidence="8" id="KW-1185">Reference proteome</keyword>
<dbReference type="SMART" id="SM00267">
    <property type="entry name" value="GGDEF"/>
    <property type="match status" value="1"/>
</dbReference>
<dbReference type="CDD" id="cd19410">
    <property type="entry name" value="HK9-like_sensor"/>
    <property type="match status" value="1"/>
</dbReference>
<feature type="coiled-coil region" evidence="1">
    <location>
        <begin position="167"/>
        <end position="198"/>
    </location>
</feature>
<dbReference type="Gene3D" id="3.20.20.450">
    <property type="entry name" value="EAL domain"/>
    <property type="match status" value="1"/>
</dbReference>
<dbReference type="KEGG" id="otr:OTERR_22800"/>
<keyword evidence="2" id="KW-0472">Membrane</keyword>
<feature type="domain" description="PAS" evidence="3">
    <location>
        <begin position="242"/>
        <end position="315"/>
    </location>
</feature>
<dbReference type="SUPFAM" id="SSF141868">
    <property type="entry name" value="EAL domain-like"/>
    <property type="match status" value="1"/>
</dbReference>
<feature type="domain" description="EAL" evidence="5">
    <location>
        <begin position="879"/>
        <end position="1132"/>
    </location>
</feature>
<dbReference type="Pfam" id="PF00989">
    <property type="entry name" value="PAS"/>
    <property type="match status" value="1"/>
</dbReference>
<dbReference type="SUPFAM" id="SSF55781">
    <property type="entry name" value="GAF domain-like"/>
    <property type="match status" value="1"/>
</dbReference>
<dbReference type="CDD" id="cd01948">
    <property type="entry name" value="EAL"/>
    <property type="match status" value="1"/>
</dbReference>
<dbReference type="Gene3D" id="3.30.450.20">
    <property type="entry name" value="PAS domain"/>
    <property type="match status" value="2"/>
</dbReference>
<dbReference type="SMART" id="SM00065">
    <property type="entry name" value="GAF"/>
    <property type="match status" value="1"/>
</dbReference>
<dbReference type="SUPFAM" id="SSF55073">
    <property type="entry name" value="Nucleotide cyclase"/>
    <property type="match status" value="1"/>
</dbReference>
<dbReference type="GO" id="GO:0006355">
    <property type="term" value="P:regulation of DNA-templated transcription"/>
    <property type="evidence" value="ECO:0007669"/>
    <property type="project" value="InterPro"/>
</dbReference>
<dbReference type="NCBIfam" id="TIGR00229">
    <property type="entry name" value="sensory_box"/>
    <property type="match status" value="2"/>
</dbReference>
<evidence type="ECO:0000256" key="1">
    <source>
        <dbReference type="SAM" id="Coils"/>
    </source>
</evidence>
<dbReference type="CDD" id="cd01949">
    <property type="entry name" value="GGDEF"/>
    <property type="match status" value="1"/>
</dbReference>
<dbReference type="InterPro" id="IPR043128">
    <property type="entry name" value="Rev_trsase/Diguanyl_cyclase"/>
</dbReference>
<dbReference type="PANTHER" id="PTHR44757">
    <property type="entry name" value="DIGUANYLATE CYCLASE DGCP"/>
    <property type="match status" value="1"/>
</dbReference>
<feature type="domain" description="GGDEF" evidence="6">
    <location>
        <begin position="739"/>
        <end position="871"/>
    </location>
</feature>
<evidence type="ECO:0000259" key="5">
    <source>
        <dbReference type="PROSITE" id="PS50883"/>
    </source>
</evidence>
<name>A0A5C1EA27_9RHOO</name>
<dbReference type="PROSITE" id="PS50113">
    <property type="entry name" value="PAC"/>
    <property type="match status" value="2"/>
</dbReference>
<dbReference type="AlphaFoldDB" id="A0A5C1EA27"/>
<feature type="domain" description="PAC" evidence="4">
    <location>
        <begin position="320"/>
        <end position="372"/>
    </location>
</feature>
<dbReference type="InterPro" id="IPR035965">
    <property type="entry name" value="PAS-like_dom_sf"/>
</dbReference>